<organism evidence="5 6">
    <name type="scientific">Methanomethylophilus alvi (strain Mx1201)</name>
    <dbReference type="NCBI Taxonomy" id="1236689"/>
    <lineage>
        <taxon>Archaea</taxon>
        <taxon>Methanobacteriati</taxon>
        <taxon>Thermoplasmatota</taxon>
        <taxon>Thermoplasmata</taxon>
        <taxon>Methanomassiliicoccales</taxon>
        <taxon>Methanomethylophilaceae</taxon>
        <taxon>Methanomethylophilus</taxon>
    </lineage>
</organism>
<dbReference type="RefSeq" id="WP_015505238.1">
    <property type="nucleotide sequence ID" value="NC_020913.1"/>
</dbReference>
<accession>M9SKV4</accession>
<sequence length="260" mass="28700">MAAPGAEKRDAAATAAPAAPAKETKKSSAPKTAGARKSKDKWKAKEWYQVHAPRMFNETVIGETPSADPDYLIGRQAEVTVQDLTGDFSKMHIKLKFKIVETDGHEAKTEFIGHDLTSDYVRRLTRRKKTKTDHVVDVVTADRFVLRIKTMSIADRRIQASQEDAMRGVIKDFLMQYAAQNKLADVVKAIISGDLAKDTAKACHIIIPIKRIEIRKSEVLRKGEGEPESIIEAPAAEEPEAEEPAEEVPAAEEAPAENTE</sequence>
<dbReference type="InParanoid" id="M9SKV4"/>
<feature type="compositionally biased region" description="Basic and acidic residues" evidence="4">
    <location>
        <begin position="1"/>
        <end position="11"/>
    </location>
</feature>
<name>M9SKV4_METAX</name>
<evidence type="ECO:0000256" key="4">
    <source>
        <dbReference type="SAM" id="MobiDB-lite"/>
    </source>
</evidence>
<evidence type="ECO:0000256" key="1">
    <source>
        <dbReference type="ARBA" id="ARBA00022980"/>
    </source>
</evidence>
<dbReference type="Proteomes" id="UP000012672">
    <property type="component" value="Chromosome"/>
</dbReference>
<dbReference type="InterPro" id="IPR030838">
    <property type="entry name" value="Ribosomal_eS1_arc"/>
</dbReference>
<feature type="region of interest" description="Disordered" evidence="4">
    <location>
        <begin position="221"/>
        <end position="260"/>
    </location>
</feature>
<evidence type="ECO:0000313" key="5">
    <source>
        <dbReference type="EMBL" id="AGI86092.1"/>
    </source>
</evidence>
<dbReference type="GO" id="GO:0003735">
    <property type="term" value="F:structural constituent of ribosome"/>
    <property type="evidence" value="ECO:0007669"/>
    <property type="project" value="InterPro"/>
</dbReference>
<dbReference type="STRING" id="1236689.MMALV_13650"/>
<feature type="compositionally biased region" description="Low complexity" evidence="4">
    <location>
        <begin position="12"/>
        <end position="33"/>
    </location>
</feature>
<dbReference type="InterPro" id="IPR001593">
    <property type="entry name" value="Ribosomal_eS1"/>
</dbReference>
<protein>
    <recommendedName>
        <fullName evidence="3">Small ribosomal subunit protein eS1</fullName>
    </recommendedName>
</protein>
<keyword evidence="6" id="KW-1185">Reference proteome</keyword>
<dbReference type="GO" id="GO:0005840">
    <property type="term" value="C:ribosome"/>
    <property type="evidence" value="ECO:0007669"/>
    <property type="project" value="UniProtKB-KW"/>
</dbReference>
<dbReference type="GO" id="GO:0006412">
    <property type="term" value="P:translation"/>
    <property type="evidence" value="ECO:0007669"/>
    <property type="project" value="UniProtKB-UniRule"/>
</dbReference>
<feature type="region of interest" description="Disordered" evidence="4">
    <location>
        <begin position="1"/>
        <end position="43"/>
    </location>
</feature>
<evidence type="ECO:0000313" key="6">
    <source>
        <dbReference type="Proteomes" id="UP000012672"/>
    </source>
</evidence>
<gene>
    <name evidence="3" type="primary">rps3ae</name>
    <name evidence="5" type="ORF">MMALV_13650</name>
</gene>
<feature type="compositionally biased region" description="Low complexity" evidence="4">
    <location>
        <begin position="251"/>
        <end position="260"/>
    </location>
</feature>
<dbReference type="SMART" id="SM01397">
    <property type="entry name" value="Ribosomal_S3Ae"/>
    <property type="match status" value="1"/>
</dbReference>
<dbReference type="eggNOG" id="arCOG04186">
    <property type="taxonomic scope" value="Archaea"/>
</dbReference>
<dbReference type="KEGG" id="max:MMALV_13650"/>
<dbReference type="HAMAP" id="MF_00359">
    <property type="entry name" value="Ribosomal_eS1"/>
    <property type="match status" value="1"/>
</dbReference>
<dbReference type="NCBIfam" id="NF003142">
    <property type="entry name" value="PRK04057.1"/>
    <property type="match status" value="1"/>
</dbReference>
<keyword evidence="2 3" id="KW-0687">Ribonucleoprotein</keyword>
<proteinExistence type="inferred from homology"/>
<comment type="similarity">
    <text evidence="3">Belongs to the eukaryotic ribosomal protein eS1 family.</text>
</comment>
<reference evidence="5 6" key="1">
    <citation type="journal article" date="2012" name="J. Bacteriol.">
        <title>Genome sequence of 'Candidatus Methanomethylophilus alvus' Mx1201, a methanogenic archaeon from the human gut belonging to a seventh order of methanogens.</title>
        <authorList>
            <person name="Borrel G."/>
            <person name="Harris H.M."/>
            <person name="Tottey W."/>
            <person name="Mihajlovski A."/>
            <person name="Parisot N."/>
            <person name="Peyretaillade E."/>
            <person name="Peyret P."/>
            <person name="Gribaldo S."/>
            <person name="O'Toole P.W."/>
            <person name="Brugere J.F."/>
        </authorList>
    </citation>
    <scope>NUCLEOTIDE SEQUENCE [LARGE SCALE GENOMIC DNA]</scope>
    <source>
        <strain evidence="5 6">Mx1201</strain>
    </source>
</reference>
<dbReference type="OrthoDB" id="30639at2157"/>
<dbReference type="Pfam" id="PF01015">
    <property type="entry name" value="Ribosomal_S3Ae"/>
    <property type="match status" value="1"/>
</dbReference>
<dbReference type="EMBL" id="CP004049">
    <property type="protein sequence ID" value="AGI86092.1"/>
    <property type="molecule type" value="Genomic_DNA"/>
</dbReference>
<feature type="compositionally biased region" description="Acidic residues" evidence="4">
    <location>
        <begin position="235"/>
        <end position="250"/>
    </location>
</feature>
<dbReference type="GO" id="GO:1990904">
    <property type="term" value="C:ribonucleoprotein complex"/>
    <property type="evidence" value="ECO:0007669"/>
    <property type="project" value="UniProtKB-KW"/>
</dbReference>
<dbReference type="FunCoup" id="M9SKV4">
    <property type="interactions" value="138"/>
</dbReference>
<dbReference type="GeneID" id="41322121"/>
<evidence type="ECO:0000256" key="3">
    <source>
        <dbReference type="HAMAP-Rule" id="MF_00359"/>
    </source>
</evidence>
<dbReference type="HOGENOM" id="CLU_062507_1_0_2"/>
<keyword evidence="1 3" id="KW-0689">Ribosomal protein</keyword>
<dbReference type="AlphaFoldDB" id="M9SKV4"/>
<evidence type="ECO:0000256" key="2">
    <source>
        <dbReference type="ARBA" id="ARBA00023274"/>
    </source>
</evidence>